<reference evidence="1 2" key="1">
    <citation type="submission" date="2018-06" db="EMBL/GenBank/DDBJ databases">
        <authorList>
            <consortium name="Pathogen Informatics"/>
            <person name="Doyle S."/>
        </authorList>
    </citation>
    <scope>NUCLEOTIDE SEQUENCE [LARGE SCALE GENOMIC DNA]</scope>
    <source>
        <strain evidence="1 2">NCTC12120</strain>
    </source>
</reference>
<sequence>MDINYVVSKMKDINDLINAGAFDSAYKNVKKILKALDYLNAISSNKIIILSNLAGNLIDIGSFSNKKSIAEEGLRIFINNRKDILTITTGSSYYYNLANGMSAVLDFNPCDDANIDTFIKLNEVKNNYWKSYKFSREEGDVQPSVND</sequence>
<proteinExistence type="predicted"/>
<dbReference type="AlphaFoldDB" id="A0A2X3J7C7"/>
<gene>
    <name evidence="1" type="ORF">NCTC12120_05094</name>
</gene>
<protein>
    <submittedName>
        <fullName evidence="1">Uncharacterized protein</fullName>
    </submittedName>
</protein>
<dbReference type="EMBL" id="UAVU01000008">
    <property type="protein sequence ID" value="SQC91913.1"/>
    <property type="molecule type" value="Genomic_DNA"/>
</dbReference>
<name>A0A2X3J7C7_9ENTR</name>
<organism evidence="1 2">
    <name type="scientific">Cedecea neteri</name>
    <dbReference type="NCBI Taxonomy" id="158822"/>
    <lineage>
        <taxon>Bacteria</taxon>
        <taxon>Pseudomonadati</taxon>
        <taxon>Pseudomonadota</taxon>
        <taxon>Gammaproteobacteria</taxon>
        <taxon>Enterobacterales</taxon>
        <taxon>Enterobacteriaceae</taxon>
        <taxon>Cedecea</taxon>
    </lineage>
</organism>
<dbReference type="Proteomes" id="UP000251197">
    <property type="component" value="Unassembled WGS sequence"/>
</dbReference>
<evidence type="ECO:0000313" key="1">
    <source>
        <dbReference type="EMBL" id="SQC91913.1"/>
    </source>
</evidence>
<evidence type="ECO:0000313" key="2">
    <source>
        <dbReference type="Proteomes" id="UP000251197"/>
    </source>
</evidence>
<accession>A0A2X3J7C7</accession>